<reference evidence="5 6" key="1">
    <citation type="journal article" date="2012" name="J. Bacteriol.">
        <title>Draft Genome Sequence of Cecembia lonarensis Strain LW9T, Isolated from Lonar Lake, a Haloalkaline Lake in India.</title>
        <authorList>
            <person name="Shivaji S."/>
            <person name="Ara S."/>
            <person name="Singh A."/>
            <person name="Pinnaka A.K."/>
        </authorList>
    </citation>
    <scope>NUCLEOTIDE SEQUENCE [LARGE SCALE GENOMIC DNA]</scope>
    <source>
        <strain evidence="5 6">LW9</strain>
    </source>
</reference>
<dbReference type="PANTHER" id="PTHR35372:SF2">
    <property type="entry name" value="SF3 HELICASE DOMAIN-CONTAINING PROTEIN"/>
    <property type="match status" value="1"/>
</dbReference>
<evidence type="ECO:0000313" key="5">
    <source>
        <dbReference type="EMBL" id="EKB47286.1"/>
    </source>
</evidence>
<keyword evidence="1" id="KW-0547">Nucleotide-binding</keyword>
<dbReference type="InterPro" id="IPR027417">
    <property type="entry name" value="P-loop_NTPase"/>
</dbReference>
<keyword evidence="3" id="KW-0067">ATP-binding</keyword>
<dbReference type="SUPFAM" id="SSF52540">
    <property type="entry name" value="P-loop containing nucleoside triphosphate hydrolases"/>
    <property type="match status" value="1"/>
</dbReference>
<protein>
    <recommendedName>
        <fullName evidence="4">SF3 helicase domain-containing protein</fullName>
    </recommendedName>
</protein>
<dbReference type="Gene3D" id="3.40.50.300">
    <property type="entry name" value="P-loop containing nucleotide triphosphate hydrolases"/>
    <property type="match status" value="1"/>
</dbReference>
<organism evidence="5 6">
    <name type="scientific">Cecembia lonarensis (strain CCUG 58316 / KCTC 22772 / LW9)</name>
    <dbReference type="NCBI Taxonomy" id="1225176"/>
    <lineage>
        <taxon>Bacteria</taxon>
        <taxon>Pseudomonadati</taxon>
        <taxon>Bacteroidota</taxon>
        <taxon>Cytophagia</taxon>
        <taxon>Cytophagales</taxon>
        <taxon>Cyclobacteriaceae</taxon>
        <taxon>Cecembia</taxon>
    </lineage>
</organism>
<evidence type="ECO:0000256" key="2">
    <source>
        <dbReference type="ARBA" id="ARBA00022801"/>
    </source>
</evidence>
<name>K1KXW0_CECL9</name>
<keyword evidence="6" id="KW-1185">Reference proteome</keyword>
<dbReference type="InterPro" id="IPR051620">
    <property type="entry name" value="ORF904-like_C"/>
</dbReference>
<evidence type="ECO:0000256" key="3">
    <source>
        <dbReference type="ARBA" id="ARBA00022840"/>
    </source>
</evidence>
<gene>
    <name evidence="5" type="ORF">B879_04114</name>
</gene>
<dbReference type="InterPro" id="IPR014015">
    <property type="entry name" value="Helicase_SF3_DNA-vir"/>
</dbReference>
<dbReference type="NCBIfam" id="TIGR01613">
    <property type="entry name" value="primase_Cterm"/>
    <property type="match status" value="1"/>
</dbReference>
<evidence type="ECO:0000313" key="6">
    <source>
        <dbReference type="Proteomes" id="UP000004478"/>
    </source>
</evidence>
<dbReference type="PATRIC" id="fig|1225176.3.peg.4392"/>
<dbReference type="PROSITE" id="PS51206">
    <property type="entry name" value="SF3_HELICASE_1"/>
    <property type="match status" value="1"/>
</dbReference>
<accession>K1KXW0</accession>
<dbReference type="AlphaFoldDB" id="K1KXW0"/>
<dbReference type="PANTHER" id="PTHR35372">
    <property type="entry name" value="ATP BINDING PROTEIN-RELATED"/>
    <property type="match status" value="1"/>
</dbReference>
<feature type="domain" description="SF3 helicase" evidence="4">
    <location>
        <begin position="30"/>
        <end position="186"/>
    </location>
</feature>
<evidence type="ECO:0000256" key="1">
    <source>
        <dbReference type="ARBA" id="ARBA00022741"/>
    </source>
</evidence>
<comment type="caution">
    <text evidence="5">The sequence shown here is derived from an EMBL/GenBank/DDBJ whole genome shotgun (WGS) entry which is preliminary data.</text>
</comment>
<evidence type="ECO:0000259" key="4">
    <source>
        <dbReference type="PROSITE" id="PS51206"/>
    </source>
</evidence>
<dbReference type="GO" id="GO:0005524">
    <property type="term" value="F:ATP binding"/>
    <property type="evidence" value="ECO:0007669"/>
    <property type="project" value="UniProtKB-KW"/>
</dbReference>
<proteinExistence type="predicted"/>
<dbReference type="EMBL" id="AMGM01000159">
    <property type="protein sequence ID" value="EKB47286.1"/>
    <property type="molecule type" value="Genomic_DNA"/>
</dbReference>
<sequence>MRYQLPFEYNKNATAPKFMAYLNRVLPEKDKQAVLSEFLGYVFVPQSFLKLEKALFLYGGGANGKSVFYEIMKALLGSHNTSEFTLQSLTDTNGYYRAMIADKLVNYASEISGKLESAKFKSLASGEPMEARLPYGQPMTIEDYAKLIFNTNELPKDVEFNNAFFRRFIIIPFEVTIPEEEQNPTLHKEIIQSELAGVFNWVLEGLQRLLKQKGFSPSPSIDKALENFRTESDTVMRFLDEEGYKPDLEDKILLKSLFQEYKNFALEDGHRLLSKQSFRKRLEALKIYVKREAMGMMVFVSKNDLEDGETIF</sequence>
<dbReference type="GO" id="GO:0016787">
    <property type="term" value="F:hydrolase activity"/>
    <property type="evidence" value="ECO:0007669"/>
    <property type="project" value="UniProtKB-KW"/>
</dbReference>
<dbReference type="Proteomes" id="UP000004478">
    <property type="component" value="Unassembled WGS sequence"/>
</dbReference>
<dbReference type="InterPro" id="IPR045455">
    <property type="entry name" value="NrS-1_pol-like_helicase"/>
</dbReference>
<keyword evidence="2" id="KW-0378">Hydrolase</keyword>
<dbReference type="InterPro" id="IPR006500">
    <property type="entry name" value="Helicase_put_C_phage/plasmid"/>
</dbReference>
<dbReference type="Pfam" id="PF19263">
    <property type="entry name" value="DUF5906"/>
    <property type="match status" value="1"/>
</dbReference>